<comment type="similarity">
    <text evidence="2">Belongs to the purine-cytosine permease (2.A.39) family.</text>
</comment>
<dbReference type="Pfam" id="PF02133">
    <property type="entry name" value="Transp_cyt_pur"/>
    <property type="match status" value="1"/>
</dbReference>
<dbReference type="GO" id="GO:0005886">
    <property type="term" value="C:plasma membrane"/>
    <property type="evidence" value="ECO:0007669"/>
    <property type="project" value="TreeGrafter"/>
</dbReference>
<dbReference type="InterPro" id="IPR001248">
    <property type="entry name" value="Pur-cyt_permease"/>
</dbReference>
<evidence type="ECO:0000256" key="4">
    <source>
        <dbReference type="ARBA" id="ARBA00022989"/>
    </source>
</evidence>
<feature type="transmembrane region" description="Helical" evidence="6">
    <location>
        <begin position="160"/>
        <end position="181"/>
    </location>
</feature>
<feature type="transmembrane region" description="Helical" evidence="6">
    <location>
        <begin position="227"/>
        <end position="253"/>
    </location>
</feature>
<dbReference type="AlphaFoldDB" id="Q6TFS2"/>
<dbReference type="EMBL" id="AY422215">
    <property type="protein sequence ID" value="AAQ97948.1"/>
    <property type="molecule type" value="Genomic_DNA"/>
</dbReference>
<dbReference type="GeneID" id="97918273"/>
<feature type="transmembrane region" description="Helical" evidence="6">
    <location>
        <begin position="20"/>
        <end position="43"/>
    </location>
</feature>
<sequence length="442" mass="47174">MTFSHNFSVDRVPSSARLPFFGVALVHMGMLTALDQFMLGAVLGHGMNYAYAFLAITAGSIIFFIATFGLGYAGMREGISGSLLARWCGFGRYGSVFVGLLIAVSLLGWFGVQNSVFANSLDFALNHRLGFHAAAALSGLTLTAIVAFGFRALRFAAKIAVPAFALSIIYISFVLLSGHSFDALSQIHTPSETITLSDAITMVVGGSIVASLMTPDLTRYYSNGRQVMMMTLMTIIAGEYIINGLAVIISVMLDTADVVTIMSKVAGGIGLIVVVFSTMRINDLNLYSSTLGIANAIEAFTGKKPSYVLITFFIGIAGTTLSVMGILDRFIDFLNLLGILFPPVIGVMLVDYFVLKTDRALLDRTRDTGKLPADSETKKVGWCAIMACVIGAAAGYYLTVGVPAINSMITGCGVYILLVLQTRHRQLATGKPDVDLNSGSHH</sequence>
<dbReference type="InterPro" id="IPR030191">
    <property type="entry name" value="CodB"/>
</dbReference>
<feature type="transmembrane region" description="Helical" evidence="6">
    <location>
        <begin position="404"/>
        <end position="420"/>
    </location>
</feature>
<geneLocation type="plasmid" evidence="7">
    <name>pEU30</name>
</geneLocation>
<evidence type="ECO:0000256" key="6">
    <source>
        <dbReference type="SAM" id="Phobius"/>
    </source>
</evidence>
<feature type="transmembrane region" description="Helical" evidence="6">
    <location>
        <begin position="193"/>
        <end position="215"/>
    </location>
</feature>
<keyword evidence="4 6" id="KW-1133">Transmembrane helix</keyword>
<dbReference type="GO" id="GO:0015209">
    <property type="term" value="F:cytosine transmembrane transporter activity"/>
    <property type="evidence" value="ECO:0007669"/>
    <property type="project" value="InterPro"/>
</dbReference>
<evidence type="ECO:0000256" key="2">
    <source>
        <dbReference type="ARBA" id="ARBA00008974"/>
    </source>
</evidence>
<reference evidence="7" key="1">
    <citation type="submission" date="2003-09" db="EMBL/GenBank/DDBJ databases">
        <title>Plasmid diversity in Erwinia amylovora: sequence determination of pEU30 (30,314 bp) and pEL60 (60,145 bp) and analysis of variation in plasmid pEA29.</title>
        <authorList>
            <person name="Foster G.C."/>
            <person name="McGhee G.C."/>
            <person name="Jones A.L."/>
            <person name="Sundin G.W."/>
        </authorList>
    </citation>
    <scope>NUCLEOTIDE SEQUENCE</scope>
    <source>
        <strain evidence="7">UTRJ2</strain>
        <plasmid evidence="7">pEU30</plasmid>
    </source>
</reference>
<dbReference type="CDD" id="cd11484">
    <property type="entry name" value="SLC-NCS1sbd_CobB-like"/>
    <property type="match status" value="1"/>
</dbReference>
<feature type="transmembrane region" description="Helical" evidence="6">
    <location>
        <begin position="131"/>
        <end position="153"/>
    </location>
</feature>
<gene>
    <name evidence="7" type="primary">codB</name>
</gene>
<evidence type="ECO:0000256" key="1">
    <source>
        <dbReference type="ARBA" id="ARBA00004141"/>
    </source>
</evidence>
<name>Q6TFS2_ERWAM</name>
<feature type="transmembrane region" description="Helical" evidence="6">
    <location>
        <begin position="259"/>
        <end position="279"/>
    </location>
</feature>
<protein>
    <submittedName>
        <fullName evidence="7">CodB</fullName>
    </submittedName>
</protein>
<organism evidence="7">
    <name type="scientific">Erwinia amylovora</name>
    <name type="common">Fire blight bacteria</name>
    <dbReference type="NCBI Taxonomy" id="552"/>
    <lineage>
        <taxon>Bacteria</taxon>
        <taxon>Pseudomonadati</taxon>
        <taxon>Pseudomonadota</taxon>
        <taxon>Gammaproteobacteria</taxon>
        <taxon>Enterobacterales</taxon>
        <taxon>Erwiniaceae</taxon>
        <taxon>Erwinia</taxon>
    </lineage>
</organism>
<evidence type="ECO:0000313" key="7">
    <source>
        <dbReference type="EMBL" id="AAQ97948.1"/>
    </source>
</evidence>
<proteinExistence type="inferred from homology"/>
<accession>Q6TFS2</accession>
<evidence type="ECO:0000256" key="3">
    <source>
        <dbReference type="ARBA" id="ARBA00022692"/>
    </source>
</evidence>
<dbReference type="PANTHER" id="PTHR30569">
    <property type="entry name" value="CYTOSINE TRANSPORTER CODB"/>
    <property type="match status" value="1"/>
</dbReference>
<evidence type="ECO:0000256" key="5">
    <source>
        <dbReference type="ARBA" id="ARBA00023136"/>
    </source>
</evidence>
<comment type="subcellular location">
    <subcellularLocation>
        <location evidence="1">Membrane</location>
        <topology evidence="1">Multi-pass membrane protein</topology>
    </subcellularLocation>
</comment>
<feature type="transmembrane region" description="Helical" evidence="6">
    <location>
        <begin position="380"/>
        <end position="398"/>
    </location>
</feature>
<feature type="transmembrane region" description="Helical" evidence="6">
    <location>
        <begin position="307"/>
        <end position="327"/>
    </location>
</feature>
<feature type="transmembrane region" description="Helical" evidence="6">
    <location>
        <begin position="333"/>
        <end position="355"/>
    </location>
</feature>
<dbReference type="PANTHER" id="PTHR30569:SF0">
    <property type="entry name" value="CYTOSINE PERMEASE"/>
    <property type="match status" value="1"/>
</dbReference>
<dbReference type="Gene3D" id="1.10.4160.10">
    <property type="entry name" value="Hydantoin permease"/>
    <property type="match status" value="1"/>
</dbReference>
<feature type="transmembrane region" description="Helical" evidence="6">
    <location>
        <begin position="93"/>
        <end position="111"/>
    </location>
</feature>
<keyword evidence="5 6" id="KW-0472">Membrane</keyword>
<dbReference type="RefSeq" id="WP_011154490.1">
    <property type="nucleotide sequence ID" value="NC_005247.1"/>
</dbReference>
<keyword evidence="7" id="KW-0614">Plasmid</keyword>
<feature type="transmembrane region" description="Helical" evidence="6">
    <location>
        <begin position="49"/>
        <end position="72"/>
    </location>
</feature>
<keyword evidence="3 6" id="KW-0812">Transmembrane</keyword>